<dbReference type="RefSeq" id="WP_114278907.1">
    <property type="nucleotide sequence ID" value="NZ_QPJY01000002.1"/>
</dbReference>
<gene>
    <name evidence="2" type="ORF">DFQ59_102443</name>
</gene>
<dbReference type="OrthoDB" id="8479979at2"/>
<feature type="domain" description="Peptidase M15C" evidence="1">
    <location>
        <begin position="92"/>
        <end position="165"/>
    </location>
</feature>
<dbReference type="Pfam" id="PF13539">
    <property type="entry name" value="Peptidase_M15_4"/>
    <property type="match status" value="1"/>
</dbReference>
<organism evidence="2 3">
    <name type="scientific">Thioalbus denitrificans</name>
    <dbReference type="NCBI Taxonomy" id="547122"/>
    <lineage>
        <taxon>Bacteria</taxon>
        <taxon>Pseudomonadati</taxon>
        <taxon>Pseudomonadota</taxon>
        <taxon>Gammaproteobacteria</taxon>
        <taxon>Chromatiales</taxon>
        <taxon>Ectothiorhodospiraceae</taxon>
        <taxon>Thioalbus</taxon>
    </lineage>
</organism>
<evidence type="ECO:0000259" key="1">
    <source>
        <dbReference type="Pfam" id="PF13539"/>
    </source>
</evidence>
<dbReference type="CDD" id="cd14845">
    <property type="entry name" value="L-Ala-D-Glu_peptidase_like"/>
    <property type="match status" value="1"/>
</dbReference>
<keyword evidence="3" id="KW-1185">Reference proteome</keyword>
<comment type="caution">
    <text evidence="2">The sequence shown here is derived from an EMBL/GenBank/DDBJ whole genome shotgun (WGS) entry which is preliminary data.</text>
</comment>
<protein>
    <submittedName>
        <fullName evidence="2">Peptidoglycan L-alanyl-D-glutamate endopeptidase CwlK</fullName>
    </submittedName>
</protein>
<dbReference type="InterPro" id="IPR039561">
    <property type="entry name" value="Peptidase_M15C"/>
</dbReference>
<dbReference type="SUPFAM" id="SSF55166">
    <property type="entry name" value="Hedgehog/DD-peptidase"/>
    <property type="match status" value="1"/>
</dbReference>
<name>A0A369CDK7_9GAMM</name>
<dbReference type="InterPro" id="IPR009045">
    <property type="entry name" value="Zn_M74/Hedgehog-like"/>
</dbReference>
<dbReference type="GO" id="GO:0008233">
    <property type="term" value="F:peptidase activity"/>
    <property type="evidence" value="ECO:0007669"/>
    <property type="project" value="InterPro"/>
</dbReference>
<dbReference type="EMBL" id="QPJY01000002">
    <property type="protein sequence ID" value="RCX32090.1"/>
    <property type="molecule type" value="Genomic_DNA"/>
</dbReference>
<dbReference type="AlphaFoldDB" id="A0A369CDK7"/>
<evidence type="ECO:0000313" key="2">
    <source>
        <dbReference type="EMBL" id="RCX32090.1"/>
    </source>
</evidence>
<dbReference type="Proteomes" id="UP000252707">
    <property type="component" value="Unassembled WGS sequence"/>
</dbReference>
<dbReference type="Gene3D" id="3.30.1380.10">
    <property type="match status" value="1"/>
</dbReference>
<reference evidence="2 3" key="1">
    <citation type="submission" date="2018-07" db="EMBL/GenBank/DDBJ databases">
        <title>Genomic Encyclopedia of Type Strains, Phase IV (KMG-IV): sequencing the most valuable type-strain genomes for metagenomic binning, comparative biology and taxonomic classification.</title>
        <authorList>
            <person name="Goeker M."/>
        </authorList>
    </citation>
    <scope>NUCLEOTIDE SEQUENCE [LARGE SCALE GENOMIC DNA]</scope>
    <source>
        <strain evidence="2 3">DSM 26407</strain>
    </source>
</reference>
<sequence>MASRRLDDLQPYVAEMARELVRLADGAGLDLLIYCTLRSAEEQARLFRRGRALREIERKAREMEALGRSDFARLLMDVGPQYGPGPVTWAGPGQSLHQYGVALDAVPLRDGKPVWATAGADGRPDWGRPGVDGELWDRYGALGERVGFEWSGRWSPHHREYPHLQAAGVDWRDLIRQGHSA</sequence>
<accession>A0A369CDK7</accession>
<evidence type="ECO:0000313" key="3">
    <source>
        <dbReference type="Proteomes" id="UP000252707"/>
    </source>
</evidence>
<proteinExistence type="predicted"/>